<organism evidence="1 2">
    <name type="scientific">Parachaetomium inaequale</name>
    <dbReference type="NCBI Taxonomy" id="2588326"/>
    <lineage>
        <taxon>Eukaryota</taxon>
        <taxon>Fungi</taxon>
        <taxon>Dikarya</taxon>
        <taxon>Ascomycota</taxon>
        <taxon>Pezizomycotina</taxon>
        <taxon>Sordariomycetes</taxon>
        <taxon>Sordariomycetidae</taxon>
        <taxon>Sordariales</taxon>
        <taxon>Chaetomiaceae</taxon>
        <taxon>Parachaetomium</taxon>
    </lineage>
</organism>
<evidence type="ECO:0000313" key="2">
    <source>
        <dbReference type="Proteomes" id="UP001303115"/>
    </source>
</evidence>
<accession>A0AAN6PHX1</accession>
<proteinExistence type="predicted"/>
<keyword evidence="2" id="KW-1185">Reference proteome</keyword>
<dbReference type="AlphaFoldDB" id="A0AAN6PHX1"/>
<reference evidence="2" key="1">
    <citation type="journal article" date="2023" name="Mol. Phylogenet. Evol.">
        <title>Genome-scale phylogeny and comparative genomics of the fungal order Sordariales.</title>
        <authorList>
            <person name="Hensen N."/>
            <person name="Bonometti L."/>
            <person name="Westerberg I."/>
            <person name="Brannstrom I.O."/>
            <person name="Guillou S."/>
            <person name="Cros-Aarteil S."/>
            <person name="Calhoun S."/>
            <person name="Haridas S."/>
            <person name="Kuo A."/>
            <person name="Mondo S."/>
            <person name="Pangilinan J."/>
            <person name="Riley R."/>
            <person name="LaButti K."/>
            <person name="Andreopoulos B."/>
            <person name="Lipzen A."/>
            <person name="Chen C."/>
            <person name="Yan M."/>
            <person name="Daum C."/>
            <person name="Ng V."/>
            <person name="Clum A."/>
            <person name="Steindorff A."/>
            <person name="Ohm R.A."/>
            <person name="Martin F."/>
            <person name="Silar P."/>
            <person name="Natvig D.O."/>
            <person name="Lalanne C."/>
            <person name="Gautier V."/>
            <person name="Ament-Velasquez S.L."/>
            <person name="Kruys A."/>
            <person name="Hutchinson M.I."/>
            <person name="Powell A.J."/>
            <person name="Barry K."/>
            <person name="Miller A.N."/>
            <person name="Grigoriev I.V."/>
            <person name="Debuchy R."/>
            <person name="Gladieux P."/>
            <person name="Hiltunen Thoren M."/>
            <person name="Johannesson H."/>
        </authorList>
    </citation>
    <scope>NUCLEOTIDE SEQUENCE [LARGE SCALE GENOMIC DNA]</scope>
    <source>
        <strain evidence="2">CBS 284.82</strain>
    </source>
</reference>
<dbReference type="EMBL" id="MU854366">
    <property type="protein sequence ID" value="KAK4040962.1"/>
    <property type="molecule type" value="Genomic_DNA"/>
</dbReference>
<name>A0AAN6PHX1_9PEZI</name>
<gene>
    <name evidence="1" type="ORF">C8A01DRAFT_15247</name>
</gene>
<sequence length="383" mass="43468">MITIKQEAGSEDTAVVAPVKPMSDPITGPIESFDDSGDLILVVGKTKVNFSVCSRSFARPSTPWKARLHGPSAEPKVGEGVHPWVIRLPEDNPEALRIILQATHSRLSDVPKFLTREILFHLTVFYDKYGTVELLKPFWSGWIAKLPKPTLEPTDFVQQVWISHKLGDLKSYKEILLEFLYSAQKRPGYNGRLFLEGHPDVDLYQDPYLQQLGLPESWEIRRMRMMLHIENILRMSLNNLSNPKNTMCRSRSMNPDWRLTCDCAMLGGVHRALYDKSWYSSGMPNWEKQVTISVRQLVTKMEGIRTAAIGESRMRRNQGGAHKTCTPWEPFELADVLRMCPMQNLGPLVEAVFEKQAEKSGLDVPVLYSTVNPFGTGKGRFPL</sequence>
<dbReference type="Proteomes" id="UP001303115">
    <property type="component" value="Unassembled WGS sequence"/>
</dbReference>
<protein>
    <submittedName>
        <fullName evidence="1">Uncharacterized protein</fullName>
    </submittedName>
</protein>
<comment type="caution">
    <text evidence="1">The sequence shown here is derived from an EMBL/GenBank/DDBJ whole genome shotgun (WGS) entry which is preliminary data.</text>
</comment>
<evidence type="ECO:0000313" key="1">
    <source>
        <dbReference type="EMBL" id="KAK4040962.1"/>
    </source>
</evidence>